<dbReference type="EMBL" id="FXYF01000001">
    <property type="protein sequence ID" value="SMX32640.1"/>
    <property type="molecule type" value="Genomic_DNA"/>
</dbReference>
<feature type="domain" description="FIST" evidence="1">
    <location>
        <begin position="41"/>
        <end position="242"/>
    </location>
</feature>
<dbReference type="InterPro" id="IPR013702">
    <property type="entry name" value="FIST_domain_N"/>
</dbReference>
<dbReference type="OrthoDB" id="9807948at2"/>
<name>A0A238JPP2_9RHOB</name>
<dbReference type="PANTHER" id="PTHR40252:SF2">
    <property type="entry name" value="BLR0328 PROTEIN"/>
    <property type="match status" value="1"/>
</dbReference>
<reference evidence="3 4" key="1">
    <citation type="submission" date="2017-05" db="EMBL/GenBank/DDBJ databases">
        <authorList>
            <person name="Song R."/>
            <person name="Chenine A.L."/>
            <person name="Ruprecht R.M."/>
        </authorList>
    </citation>
    <scope>NUCLEOTIDE SEQUENCE [LARGE SCALE GENOMIC DNA]</scope>
    <source>
        <strain evidence="3 4">CECT 8898</strain>
    </source>
</reference>
<dbReference type="InterPro" id="IPR019494">
    <property type="entry name" value="FIST_C"/>
</dbReference>
<feature type="domain" description="FIST C-domain" evidence="2">
    <location>
        <begin position="243"/>
        <end position="372"/>
    </location>
</feature>
<evidence type="ECO:0000259" key="2">
    <source>
        <dbReference type="SMART" id="SM01204"/>
    </source>
</evidence>
<dbReference type="Pfam" id="PF10442">
    <property type="entry name" value="FIST_C"/>
    <property type="match status" value="1"/>
</dbReference>
<dbReference type="SMART" id="SM01204">
    <property type="entry name" value="FIST_C"/>
    <property type="match status" value="1"/>
</dbReference>
<sequence>MDGNGTPSAGGVWDDAILRTACVDLDAPDPIDTLVDALGTGPFALVALFCSPTARFPDLIAQAQARLAGAQVMACTTAGEIAMGAGYCEGTLVAVALPCLCFEAEVLLFDDLDHFTSEDLVERTIRVRAGLTDRAPDMPHEFAFLMVDGLSMQEDKLASSLTAGLGATQLFGGSAGDGVRFEHTYVGLNGQVHERAAVLALVRSRCRVRVFTLNHFTPTDLRMVVTSADPSRRLVHQINAEPAARELGRLLGKDPNQIDTFTFADNPMVVRLGGSHHVRAIKRVTEDGDLEFFSAIDEGLVLTLAEAAPITEHLDAELSKLSANGAPAAILACDCVLRRIEAEKKQQKRGLDTVLARHRVTGFSTYGEQINGMHVNQTMTGVAIYPPDGGPCKET</sequence>
<proteinExistence type="predicted"/>
<dbReference type="PANTHER" id="PTHR40252">
    <property type="entry name" value="BLR0328 PROTEIN"/>
    <property type="match status" value="1"/>
</dbReference>
<organism evidence="3 4">
    <name type="scientific">Maliponia aquimaris</name>
    <dbReference type="NCBI Taxonomy" id="1673631"/>
    <lineage>
        <taxon>Bacteria</taxon>
        <taxon>Pseudomonadati</taxon>
        <taxon>Pseudomonadota</taxon>
        <taxon>Alphaproteobacteria</taxon>
        <taxon>Rhodobacterales</taxon>
        <taxon>Paracoccaceae</taxon>
        <taxon>Maliponia</taxon>
    </lineage>
</organism>
<dbReference type="RefSeq" id="WP_094019181.1">
    <property type="nucleotide sequence ID" value="NZ_FXYF01000001.1"/>
</dbReference>
<dbReference type="Pfam" id="PF08495">
    <property type="entry name" value="FIST"/>
    <property type="match status" value="1"/>
</dbReference>
<dbReference type="AlphaFoldDB" id="A0A238JPP2"/>
<accession>A0A238JPP2</accession>
<evidence type="ECO:0000313" key="4">
    <source>
        <dbReference type="Proteomes" id="UP000207598"/>
    </source>
</evidence>
<dbReference type="Proteomes" id="UP000207598">
    <property type="component" value="Unassembled WGS sequence"/>
</dbReference>
<protein>
    <submittedName>
        <fullName evidence="3">FIST N domain protein</fullName>
    </submittedName>
</protein>
<evidence type="ECO:0000259" key="1">
    <source>
        <dbReference type="SMART" id="SM00897"/>
    </source>
</evidence>
<gene>
    <name evidence="3" type="ORF">MAA8898_00300</name>
</gene>
<dbReference type="SMART" id="SM00897">
    <property type="entry name" value="FIST"/>
    <property type="match status" value="1"/>
</dbReference>
<keyword evidence="4" id="KW-1185">Reference proteome</keyword>
<evidence type="ECO:0000313" key="3">
    <source>
        <dbReference type="EMBL" id="SMX32640.1"/>
    </source>
</evidence>